<feature type="compositionally biased region" description="Low complexity" evidence="1">
    <location>
        <begin position="236"/>
        <end position="249"/>
    </location>
</feature>
<comment type="caution">
    <text evidence="2">The sequence shown here is derived from an EMBL/GenBank/DDBJ whole genome shotgun (WGS) entry which is preliminary data.</text>
</comment>
<proteinExistence type="predicted"/>
<reference evidence="3" key="1">
    <citation type="journal article" date="2019" name="Int. J. Syst. Evol. Microbiol.">
        <title>The Global Catalogue of Microorganisms (GCM) 10K type strain sequencing project: providing services to taxonomists for standard genome sequencing and annotation.</title>
        <authorList>
            <consortium name="The Broad Institute Genomics Platform"/>
            <consortium name="The Broad Institute Genome Sequencing Center for Infectious Disease"/>
            <person name="Wu L."/>
            <person name="Ma J."/>
        </authorList>
    </citation>
    <scope>NUCLEOTIDE SEQUENCE [LARGE SCALE GENOMIC DNA]</scope>
    <source>
        <strain evidence="3">JCM 13004</strain>
    </source>
</reference>
<dbReference type="Proteomes" id="UP001500037">
    <property type="component" value="Unassembled WGS sequence"/>
</dbReference>
<organism evidence="2 3">
    <name type="scientific">Kitasatospora nipponensis</name>
    <dbReference type="NCBI Taxonomy" id="258049"/>
    <lineage>
        <taxon>Bacteria</taxon>
        <taxon>Bacillati</taxon>
        <taxon>Actinomycetota</taxon>
        <taxon>Actinomycetes</taxon>
        <taxon>Kitasatosporales</taxon>
        <taxon>Streptomycetaceae</taxon>
        <taxon>Kitasatospora</taxon>
    </lineage>
</organism>
<dbReference type="InterPro" id="IPR021986">
    <property type="entry name" value="Spherulin4"/>
</dbReference>
<dbReference type="Pfam" id="PF12138">
    <property type="entry name" value="Spherulin4"/>
    <property type="match status" value="1"/>
</dbReference>
<evidence type="ECO:0000313" key="2">
    <source>
        <dbReference type="EMBL" id="GAA1269967.1"/>
    </source>
</evidence>
<dbReference type="PANTHER" id="PTHR35040">
    <property type="match status" value="1"/>
</dbReference>
<name>A0ABP4HNB7_9ACTN</name>
<keyword evidence="3" id="KW-1185">Reference proteome</keyword>
<dbReference type="RefSeq" id="WP_344446027.1">
    <property type="nucleotide sequence ID" value="NZ_BAAALF010000205.1"/>
</dbReference>
<dbReference type="EMBL" id="BAAALF010000205">
    <property type="protein sequence ID" value="GAA1269967.1"/>
    <property type="molecule type" value="Genomic_DNA"/>
</dbReference>
<evidence type="ECO:0000313" key="3">
    <source>
        <dbReference type="Proteomes" id="UP001500037"/>
    </source>
</evidence>
<gene>
    <name evidence="2" type="ORF">GCM10009665_67960</name>
</gene>
<evidence type="ECO:0000256" key="1">
    <source>
        <dbReference type="SAM" id="MobiDB-lite"/>
    </source>
</evidence>
<accession>A0ABP4HNB7</accession>
<dbReference type="PANTHER" id="PTHR35040:SF9">
    <property type="entry name" value="4-LIKE CELL SURFACE PROTEIN, PUTATIVE (AFU_ORTHOLOGUE AFUA_4G14080)-RELATED"/>
    <property type="match status" value="1"/>
</dbReference>
<sequence length="278" mass="28811">MTSTSAARLLVPLYVHPVVDPAAWQAGAAAGPSAVRAVVLNIANGPGEAPDPAFEEAAALLRTAGIALLGYVDTDYGRRPHATVVAELLSYRQWYEVDGAYFDQAASHPAALAHYRRLATAARAAGCATIVLGHGTHPEPEYAEPELSDVLVTFEGSWADYDQLVLPLWTGHHPAERFCHLVYEVPAARSATAGALIASRRAGVGCAVPSGGSNPWDGLPFGLDPRPPGPGRVTPDDAPAGAGAAATDRPAPPKSVRPAATGVPATPLPQPTHLECPL</sequence>
<protein>
    <submittedName>
        <fullName evidence="2">Spherulation-specific family 4 protein</fullName>
    </submittedName>
</protein>
<feature type="region of interest" description="Disordered" evidence="1">
    <location>
        <begin position="215"/>
        <end position="278"/>
    </location>
</feature>